<feature type="domain" description="Beta-lactamase class A catalytic" evidence="1">
    <location>
        <begin position="18"/>
        <end position="235"/>
    </location>
</feature>
<dbReference type="EMBL" id="JBHSTI010000002">
    <property type="protein sequence ID" value="MFC6236640.1"/>
    <property type="molecule type" value="Genomic_DNA"/>
</dbReference>
<dbReference type="PANTHER" id="PTHR35333">
    <property type="entry name" value="BETA-LACTAMASE"/>
    <property type="match status" value="1"/>
</dbReference>
<dbReference type="InterPro" id="IPR012338">
    <property type="entry name" value="Beta-lactam/transpept-like"/>
</dbReference>
<name>A0ABW1SX36_9ACTN</name>
<dbReference type="GO" id="GO:0016787">
    <property type="term" value="F:hydrolase activity"/>
    <property type="evidence" value="ECO:0007669"/>
    <property type="project" value="UniProtKB-KW"/>
</dbReference>
<dbReference type="Gene3D" id="3.40.710.10">
    <property type="entry name" value="DD-peptidase/beta-lactamase superfamily"/>
    <property type="match status" value="1"/>
</dbReference>
<protein>
    <submittedName>
        <fullName evidence="2">Serine hydrolase</fullName>
    </submittedName>
</protein>
<keyword evidence="2" id="KW-0378">Hydrolase</keyword>
<dbReference type="SUPFAM" id="SSF56601">
    <property type="entry name" value="beta-lactamase/transpeptidase-like"/>
    <property type="match status" value="1"/>
</dbReference>
<dbReference type="Proteomes" id="UP001596138">
    <property type="component" value="Unassembled WGS sequence"/>
</dbReference>
<reference evidence="3" key="1">
    <citation type="journal article" date="2019" name="Int. J. Syst. Evol. Microbiol.">
        <title>The Global Catalogue of Microorganisms (GCM) 10K type strain sequencing project: providing services to taxonomists for standard genome sequencing and annotation.</title>
        <authorList>
            <consortium name="The Broad Institute Genomics Platform"/>
            <consortium name="The Broad Institute Genome Sequencing Center for Infectious Disease"/>
            <person name="Wu L."/>
            <person name="Ma J."/>
        </authorList>
    </citation>
    <scope>NUCLEOTIDE SEQUENCE [LARGE SCALE GENOMIC DNA]</scope>
    <source>
        <strain evidence="3">CGMCC 4.7317</strain>
    </source>
</reference>
<sequence length="267" mass="28073">MDDLLTPLDAVADVAWSAVVLDAATGRLLAVRHPDRVLPTASVGKLLLLLETARRLADGRLDPSTPLRRGPADSVADSGLWQHLRTDALPLEDVALLVASVSDNLATNVLLRHVGLDAVAEVGPSLGLGTLRLHDQVRDVRTTDDPPTLSQGCALDLARFAALLATEDSLEWAVLRRWLASGVDLSMVPGDLGLDPLAHVEEDRGIRLLGKTGTDSGVRADVGIVASGELVTAYAVVASWTPSAHDPKRDDVLGAMRAVGRAIAAQG</sequence>
<proteinExistence type="predicted"/>
<accession>A0ABW1SX36</accession>
<keyword evidence="3" id="KW-1185">Reference proteome</keyword>
<organism evidence="2 3">
    <name type="scientific">Longivirga aurantiaca</name>
    <dbReference type="NCBI Taxonomy" id="1837743"/>
    <lineage>
        <taxon>Bacteria</taxon>
        <taxon>Bacillati</taxon>
        <taxon>Actinomycetota</taxon>
        <taxon>Actinomycetes</taxon>
        <taxon>Sporichthyales</taxon>
        <taxon>Sporichthyaceae</taxon>
        <taxon>Longivirga</taxon>
    </lineage>
</organism>
<evidence type="ECO:0000313" key="3">
    <source>
        <dbReference type="Proteomes" id="UP001596138"/>
    </source>
</evidence>
<dbReference type="RefSeq" id="WP_386763680.1">
    <property type="nucleotide sequence ID" value="NZ_JBHSTI010000002.1"/>
</dbReference>
<dbReference type="InterPro" id="IPR045155">
    <property type="entry name" value="Beta-lactam_cat"/>
</dbReference>
<dbReference type="PANTHER" id="PTHR35333:SF3">
    <property type="entry name" value="BETA-LACTAMASE-TYPE TRANSPEPTIDASE FOLD CONTAINING PROTEIN"/>
    <property type="match status" value="1"/>
</dbReference>
<evidence type="ECO:0000313" key="2">
    <source>
        <dbReference type="EMBL" id="MFC6236640.1"/>
    </source>
</evidence>
<evidence type="ECO:0000259" key="1">
    <source>
        <dbReference type="Pfam" id="PF13354"/>
    </source>
</evidence>
<dbReference type="Pfam" id="PF13354">
    <property type="entry name" value="Beta-lactamase2"/>
    <property type="match status" value="1"/>
</dbReference>
<comment type="caution">
    <text evidence="2">The sequence shown here is derived from an EMBL/GenBank/DDBJ whole genome shotgun (WGS) entry which is preliminary data.</text>
</comment>
<dbReference type="InterPro" id="IPR000871">
    <property type="entry name" value="Beta-lactam_class-A"/>
</dbReference>
<gene>
    <name evidence="2" type="ORF">ACFQGU_02025</name>
</gene>